<dbReference type="RefSeq" id="WP_209897369.1">
    <property type="nucleotide sequence ID" value="NZ_JAGGMR010000001.1"/>
</dbReference>
<feature type="transmembrane region" description="Helical" evidence="1">
    <location>
        <begin position="87"/>
        <end position="107"/>
    </location>
</feature>
<dbReference type="Proteomes" id="UP001519325">
    <property type="component" value="Unassembled WGS sequence"/>
</dbReference>
<gene>
    <name evidence="2" type="ORF">BJ987_007116</name>
</gene>
<dbReference type="EMBL" id="JAGGMR010000001">
    <property type="protein sequence ID" value="MBP2194215.1"/>
    <property type="molecule type" value="Genomic_DNA"/>
</dbReference>
<organism evidence="2 3">
    <name type="scientific">Nocardia goodfellowii</name>
    <dbReference type="NCBI Taxonomy" id="882446"/>
    <lineage>
        <taxon>Bacteria</taxon>
        <taxon>Bacillati</taxon>
        <taxon>Actinomycetota</taxon>
        <taxon>Actinomycetes</taxon>
        <taxon>Mycobacteriales</taxon>
        <taxon>Nocardiaceae</taxon>
        <taxon>Nocardia</taxon>
    </lineage>
</organism>
<keyword evidence="1" id="KW-0472">Membrane</keyword>
<sequence>MPVTQEVPIDDSPSQHTATAPGLAVSIGALAGVLILLCVRLDRAPWGGHLTNPDQLVWLLIGVPVLGVSLLTWAIKTLYVVGRERRWSWKIAGAPLIVLAGLVAGLLQA</sequence>
<proteinExistence type="predicted"/>
<evidence type="ECO:0000313" key="2">
    <source>
        <dbReference type="EMBL" id="MBP2194215.1"/>
    </source>
</evidence>
<comment type="caution">
    <text evidence="2">The sequence shown here is derived from an EMBL/GenBank/DDBJ whole genome shotgun (WGS) entry which is preliminary data.</text>
</comment>
<keyword evidence="3" id="KW-1185">Reference proteome</keyword>
<keyword evidence="1" id="KW-0812">Transmembrane</keyword>
<reference evidence="2 3" key="1">
    <citation type="submission" date="2021-03" db="EMBL/GenBank/DDBJ databases">
        <title>Sequencing the genomes of 1000 actinobacteria strains.</title>
        <authorList>
            <person name="Klenk H.-P."/>
        </authorList>
    </citation>
    <scope>NUCLEOTIDE SEQUENCE [LARGE SCALE GENOMIC DNA]</scope>
    <source>
        <strain evidence="2 3">DSM 45516</strain>
    </source>
</reference>
<feature type="transmembrane region" description="Helical" evidence="1">
    <location>
        <begin position="20"/>
        <end position="41"/>
    </location>
</feature>
<evidence type="ECO:0000313" key="3">
    <source>
        <dbReference type="Proteomes" id="UP001519325"/>
    </source>
</evidence>
<protein>
    <submittedName>
        <fullName evidence="2">Membrane protein</fullName>
    </submittedName>
</protein>
<accession>A0ABS4QR98</accession>
<evidence type="ECO:0000256" key="1">
    <source>
        <dbReference type="SAM" id="Phobius"/>
    </source>
</evidence>
<name>A0ABS4QR98_9NOCA</name>
<keyword evidence="1" id="KW-1133">Transmembrane helix</keyword>
<feature type="transmembrane region" description="Helical" evidence="1">
    <location>
        <begin position="56"/>
        <end position="75"/>
    </location>
</feature>